<dbReference type="PROSITE" id="PS51257">
    <property type="entry name" value="PROKAR_LIPOPROTEIN"/>
    <property type="match status" value="1"/>
</dbReference>
<dbReference type="SMART" id="SM00261">
    <property type="entry name" value="FU"/>
    <property type="match status" value="1"/>
</dbReference>
<evidence type="ECO:0000256" key="10">
    <source>
        <dbReference type="ARBA" id="ARBA00022737"/>
    </source>
</evidence>
<feature type="chain" id="PRO_5040784453" description="receptor protein-tyrosine kinase" evidence="24">
    <location>
        <begin position="21"/>
        <end position="1411"/>
    </location>
</feature>
<comment type="cofactor">
    <cofactor evidence="1">
        <name>Mn(2+)</name>
        <dbReference type="ChEBI" id="CHEBI:29035"/>
    </cofactor>
</comment>
<evidence type="ECO:0000256" key="5">
    <source>
        <dbReference type="ARBA" id="ARBA00022679"/>
    </source>
</evidence>
<dbReference type="PROSITE" id="PS00109">
    <property type="entry name" value="PROTEIN_KINASE_TYR"/>
    <property type="match status" value="1"/>
</dbReference>
<keyword evidence="11" id="KW-0547">Nucleotide-binding</keyword>
<keyword evidence="19" id="KW-0325">Glycoprotein</keyword>
<dbReference type="EC" id="2.7.10.1" evidence="3"/>
<feature type="compositionally biased region" description="Low complexity" evidence="22">
    <location>
        <begin position="844"/>
        <end position="862"/>
    </location>
</feature>
<evidence type="ECO:0000256" key="22">
    <source>
        <dbReference type="SAM" id="MobiDB-lite"/>
    </source>
</evidence>
<evidence type="ECO:0000256" key="6">
    <source>
        <dbReference type="ARBA" id="ARBA00022685"/>
    </source>
</evidence>
<evidence type="ECO:0000256" key="3">
    <source>
        <dbReference type="ARBA" id="ARBA00011902"/>
    </source>
</evidence>
<dbReference type="GO" id="GO:0004714">
    <property type="term" value="F:transmembrane receptor protein tyrosine kinase activity"/>
    <property type="evidence" value="ECO:0007669"/>
    <property type="project" value="UniProtKB-EC"/>
</dbReference>
<accession>A0A9W9YUN8</accession>
<dbReference type="CDD" id="cd05032">
    <property type="entry name" value="PTKc_InsR_like"/>
    <property type="match status" value="1"/>
</dbReference>
<dbReference type="InterPro" id="IPR020635">
    <property type="entry name" value="Tyr_kinase_cat_dom"/>
</dbReference>
<keyword evidence="7 23" id="KW-0812">Transmembrane</keyword>
<dbReference type="InterPro" id="IPR003961">
    <property type="entry name" value="FN3_dom"/>
</dbReference>
<evidence type="ECO:0000313" key="28">
    <source>
        <dbReference type="Proteomes" id="UP001163046"/>
    </source>
</evidence>
<comment type="caution">
    <text evidence="27">The sequence shown here is derived from an EMBL/GenBank/DDBJ whole genome shotgun (WGS) entry which is preliminary data.</text>
</comment>
<dbReference type="PROSITE" id="PS50853">
    <property type="entry name" value="FN3"/>
    <property type="match status" value="1"/>
</dbReference>
<dbReference type="InterPro" id="IPR001245">
    <property type="entry name" value="Ser-Thr/Tyr_kinase_cat_dom"/>
</dbReference>
<dbReference type="GO" id="GO:0007169">
    <property type="term" value="P:cell surface receptor protein tyrosine kinase signaling pathway"/>
    <property type="evidence" value="ECO:0007669"/>
    <property type="project" value="InterPro"/>
</dbReference>
<dbReference type="OrthoDB" id="5809444at2759"/>
<keyword evidence="5" id="KW-0808">Transferase</keyword>
<dbReference type="FunFam" id="1.10.510.10:FF:000528">
    <property type="entry name" value="Tyrosine-protein kinase receptor"/>
    <property type="match status" value="1"/>
</dbReference>
<dbReference type="InterPro" id="IPR013783">
    <property type="entry name" value="Ig-like_fold"/>
</dbReference>
<evidence type="ECO:0000256" key="19">
    <source>
        <dbReference type="ARBA" id="ARBA00023180"/>
    </source>
</evidence>
<evidence type="ECO:0000313" key="27">
    <source>
        <dbReference type="EMBL" id="KAJ7365869.1"/>
    </source>
</evidence>
<sequence>MRKDIIFTLLLISSCGFNNGEETNFKLCKGKSHPFKSTPPLVLKITKEKCVNCLLLANCTTYEGSIQIQIVRKASDAVMKQLRFPKLTEITGHLLVSLVYGQRSLKEIFPNLAVIRGREVFLDYSLVIYENDGLEEVNLPSLTTILDGGVRIEKNINLCYVKTIRWKSIMRTINTEDDYSLVLNSNNNDCYDACFQAPGAQKRCLPPAGHGSLAHQQCWAPGINEQNDDCQSLCDMKCGEWGCLKKSSHLCCHKQCLGGCFSLNSAHHCYACRRLRMPNGECVEKCQPHLYEIDEFKCVEKCPRKYFKLEIPGKSMECVKVCPAGYQPDKISMFTGPINCFRCKAEKCPRVCKTKDKTDKNTDSVEKPPIDSLSSLALYKGCTEIDGNLIINIRGSGGPGIGTRLEENLGQIEKVKGYIVIRESASLKSLNFLKNLKEIKPKLQPVLVPPYGRFIPDLYNDRYALAILDNPKLEAMWPFQQNLTISDGGIMVHLNPYLCPGRISPLVNDILKWNKNDTKRSIDVSDTTNGNAMACDVRKMNVTLEEVNRAPGLRQCNPVCMKVEWDEIVINDDYRNVLFYTVSYREAPNTKITEYDDVDACSSDSENVWTRVDHVVETPEVNVTKPSSLATKPRKIVKYISKLKPFTLYAFQVETVVLSSEGAKSDLVFIQTKESVPSLPVGLEANYINSSALLVKWQLPLFPNGNITKFIVKYESSTYSPWKQDLNWCNRQVFSNRLGVDKKEEGSTDKTPDGSCKVNITCDCDKDKEKDKPEKQAALFAKEFQDKLYKTIFTKDKDDNDPPTNKSIVAATTPATGSNHTNCSNDAQNPLCHPSTVPPSRQATSSKESTTSSKTASTKPTVTPTKTFSNVTFVVNGNVRSVTLAKLKHFSDYTITVCACTKVGCAIGSSCAVTKGMTNKNYTADNLGGPLKVSTDNVTREFFLWWHPPKDPNGIVLKYDIEISLQDSKNALTECRGGKDVTYQGSIPFSIEGNYSARIRAITPAGNGSWSNQVSFSLMRKEDSTNPPIQETDSFPLGTVVGSSLAASVVFVLACGFVVWYIARKRYKRYSDEQIPGVLYASVNPEYMTSTDVYIADEWEFPREKIKLIRELGNGEADDITPDAPQHRVAVKTVSENASIRDRVEFLQEASVMKQFCSNHVVRLLGVVSEGQPTLVIMELMELGDLKNFLRSRRPGEGTLPPPTLQELLQMAGEIADGMAYLAARKYVHRDLAARNCMVNSDFTVKIGDFGMTRDIYETDYYRKGGKGLLPVRWMAPESLKDGVFTSYSDVWSFGVVMWEMATLACQPYPGKSNEEVLKYVVDGGLMEKPEECPERLYEMMALCWQFNAKARPTFVYLISMLEDNLSEDFRFLSFYHTLPEDQLKGLLSSHYKHKNRAETTDSTNNVETAA</sequence>
<evidence type="ECO:0000256" key="11">
    <source>
        <dbReference type="ARBA" id="ARBA00022741"/>
    </source>
</evidence>
<dbReference type="PANTHER" id="PTHR24416">
    <property type="entry name" value="TYROSINE-PROTEIN KINASE RECEPTOR"/>
    <property type="match status" value="1"/>
</dbReference>
<keyword evidence="12" id="KW-0418">Kinase</keyword>
<keyword evidence="9 24" id="KW-0732">Signal</keyword>
<dbReference type="InterPro" id="IPR011009">
    <property type="entry name" value="Kinase-like_dom_sf"/>
</dbReference>
<gene>
    <name evidence="27" type="ORF">OS493_002591</name>
</gene>
<organism evidence="27 28">
    <name type="scientific">Desmophyllum pertusum</name>
    <dbReference type="NCBI Taxonomy" id="174260"/>
    <lineage>
        <taxon>Eukaryota</taxon>
        <taxon>Metazoa</taxon>
        <taxon>Cnidaria</taxon>
        <taxon>Anthozoa</taxon>
        <taxon>Hexacorallia</taxon>
        <taxon>Scleractinia</taxon>
        <taxon>Caryophylliina</taxon>
        <taxon>Caryophylliidae</taxon>
        <taxon>Desmophyllum</taxon>
    </lineage>
</organism>
<dbReference type="Pfam" id="PF01030">
    <property type="entry name" value="Recep_L_domain"/>
    <property type="match status" value="2"/>
</dbReference>
<dbReference type="InterPro" id="IPR036941">
    <property type="entry name" value="Rcpt_L-dom_sf"/>
</dbReference>
<dbReference type="PRINTS" id="PR00109">
    <property type="entry name" value="TYRKINASE"/>
</dbReference>
<keyword evidence="18" id="KW-0675">Receptor</keyword>
<evidence type="ECO:0000259" key="25">
    <source>
        <dbReference type="PROSITE" id="PS50011"/>
    </source>
</evidence>
<feature type="domain" description="Fibronectin type-III" evidence="26">
    <location>
        <begin position="927"/>
        <end position="1021"/>
    </location>
</feature>
<dbReference type="Proteomes" id="UP001163046">
    <property type="component" value="Unassembled WGS sequence"/>
</dbReference>
<protein>
    <recommendedName>
        <fullName evidence="3">receptor protein-tyrosine kinase</fullName>
        <ecNumber evidence="3">2.7.10.1</ecNumber>
    </recommendedName>
</protein>
<dbReference type="Gene3D" id="2.60.40.10">
    <property type="entry name" value="Immunoglobulins"/>
    <property type="match status" value="4"/>
</dbReference>
<dbReference type="InterPro" id="IPR000494">
    <property type="entry name" value="Rcpt_L-dom"/>
</dbReference>
<keyword evidence="28" id="KW-1185">Reference proteome</keyword>
<dbReference type="SMART" id="SM00060">
    <property type="entry name" value="FN3"/>
    <property type="match status" value="3"/>
</dbReference>
<evidence type="ECO:0000256" key="4">
    <source>
        <dbReference type="ARBA" id="ARBA00022553"/>
    </source>
</evidence>
<dbReference type="Gene3D" id="3.80.20.20">
    <property type="entry name" value="Receptor L-domain"/>
    <property type="match status" value="2"/>
</dbReference>
<dbReference type="SUPFAM" id="SSF57184">
    <property type="entry name" value="Growth factor receptor domain"/>
    <property type="match status" value="1"/>
</dbReference>
<dbReference type="InterPro" id="IPR000719">
    <property type="entry name" value="Prot_kinase_dom"/>
</dbReference>
<dbReference type="CDD" id="cd00063">
    <property type="entry name" value="FN3"/>
    <property type="match status" value="2"/>
</dbReference>
<comment type="subcellular location">
    <subcellularLocation>
        <location evidence="2">Membrane</location>
        <topology evidence="2">Single-pass type I membrane protein</topology>
    </subcellularLocation>
</comment>
<dbReference type="GO" id="GO:0005886">
    <property type="term" value="C:plasma membrane"/>
    <property type="evidence" value="ECO:0007669"/>
    <property type="project" value="TreeGrafter"/>
</dbReference>
<evidence type="ECO:0000256" key="13">
    <source>
        <dbReference type="ARBA" id="ARBA00022840"/>
    </source>
</evidence>
<evidence type="ECO:0000259" key="26">
    <source>
        <dbReference type="PROSITE" id="PS50853"/>
    </source>
</evidence>
<evidence type="ECO:0000256" key="7">
    <source>
        <dbReference type="ARBA" id="ARBA00022692"/>
    </source>
</evidence>
<evidence type="ECO:0000256" key="17">
    <source>
        <dbReference type="ARBA" id="ARBA00023157"/>
    </source>
</evidence>
<keyword evidence="17" id="KW-1015">Disulfide bond</keyword>
<dbReference type="InterPro" id="IPR036116">
    <property type="entry name" value="FN3_sf"/>
</dbReference>
<dbReference type="SUPFAM" id="SSF52058">
    <property type="entry name" value="L domain-like"/>
    <property type="match status" value="2"/>
</dbReference>
<keyword evidence="15 23" id="KW-0472">Membrane</keyword>
<dbReference type="GO" id="GO:0043235">
    <property type="term" value="C:receptor complex"/>
    <property type="evidence" value="ECO:0007669"/>
    <property type="project" value="TreeGrafter"/>
</dbReference>
<keyword evidence="16" id="KW-0829">Tyrosine-protein kinase</keyword>
<feature type="domain" description="Protein kinase" evidence="25">
    <location>
        <begin position="1106"/>
        <end position="1366"/>
    </location>
</feature>
<keyword evidence="14 23" id="KW-1133">Transmembrane helix</keyword>
<dbReference type="InterPro" id="IPR006212">
    <property type="entry name" value="Furin_repeat"/>
</dbReference>
<feature type="transmembrane region" description="Helical" evidence="23">
    <location>
        <begin position="1035"/>
        <end position="1063"/>
    </location>
</feature>
<evidence type="ECO:0000256" key="21">
    <source>
        <dbReference type="ARBA" id="ARBA00051243"/>
    </source>
</evidence>
<dbReference type="InterPro" id="IPR002011">
    <property type="entry name" value="Tyr_kinase_rcpt_2_CS"/>
</dbReference>
<dbReference type="Pfam" id="PF00757">
    <property type="entry name" value="Furin-like"/>
    <property type="match status" value="1"/>
</dbReference>
<feature type="signal peptide" evidence="24">
    <location>
        <begin position="1"/>
        <end position="20"/>
    </location>
</feature>
<evidence type="ECO:0000256" key="9">
    <source>
        <dbReference type="ARBA" id="ARBA00022729"/>
    </source>
</evidence>
<dbReference type="GO" id="GO:0046872">
    <property type="term" value="F:metal ion binding"/>
    <property type="evidence" value="ECO:0007669"/>
    <property type="project" value="UniProtKB-KW"/>
</dbReference>
<dbReference type="SMART" id="SM00219">
    <property type="entry name" value="TyrKc"/>
    <property type="match status" value="1"/>
</dbReference>
<keyword evidence="10" id="KW-0677">Repeat</keyword>
<dbReference type="PROSITE" id="PS00239">
    <property type="entry name" value="RECEPTOR_TYR_KIN_II"/>
    <property type="match status" value="1"/>
</dbReference>
<evidence type="ECO:0000256" key="24">
    <source>
        <dbReference type="SAM" id="SignalP"/>
    </source>
</evidence>
<evidence type="ECO:0000256" key="20">
    <source>
        <dbReference type="ARBA" id="ARBA00023211"/>
    </source>
</evidence>
<dbReference type="Pfam" id="PF07714">
    <property type="entry name" value="PK_Tyr_Ser-Thr"/>
    <property type="match status" value="1"/>
</dbReference>
<proteinExistence type="predicted"/>
<dbReference type="EMBL" id="MU827302">
    <property type="protein sequence ID" value="KAJ7365869.1"/>
    <property type="molecule type" value="Genomic_DNA"/>
</dbReference>
<feature type="region of interest" description="Disordered" evidence="22">
    <location>
        <begin position="794"/>
        <end position="862"/>
    </location>
</feature>
<evidence type="ECO:0000256" key="8">
    <source>
        <dbReference type="ARBA" id="ARBA00022723"/>
    </source>
</evidence>
<evidence type="ECO:0000256" key="16">
    <source>
        <dbReference type="ARBA" id="ARBA00023137"/>
    </source>
</evidence>
<dbReference type="PROSITE" id="PS50011">
    <property type="entry name" value="PROTEIN_KINASE_DOM"/>
    <property type="match status" value="1"/>
</dbReference>
<keyword evidence="13" id="KW-0067">ATP-binding</keyword>
<evidence type="ECO:0000256" key="15">
    <source>
        <dbReference type="ARBA" id="ARBA00023136"/>
    </source>
</evidence>
<comment type="catalytic activity">
    <reaction evidence="21">
        <text>L-tyrosyl-[protein] + ATP = O-phospho-L-tyrosyl-[protein] + ADP + H(+)</text>
        <dbReference type="Rhea" id="RHEA:10596"/>
        <dbReference type="Rhea" id="RHEA-COMP:10136"/>
        <dbReference type="Rhea" id="RHEA-COMP:20101"/>
        <dbReference type="ChEBI" id="CHEBI:15378"/>
        <dbReference type="ChEBI" id="CHEBI:30616"/>
        <dbReference type="ChEBI" id="CHEBI:46858"/>
        <dbReference type="ChEBI" id="CHEBI:61978"/>
        <dbReference type="ChEBI" id="CHEBI:456216"/>
        <dbReference type="EC" id="2.7.10.1"/>
    </reaction>
</comment>
<dbReference type="GO" id="GO:0005524">
    <property type="term" value="F:ATP binding"/>
    <property type="evidence" value="ECO:0007669"/>
    <property type="project" value="UniProtKB-KW"/>
</dbReference>
<keyword evidence="8" id="KW-0479">Metal-binding</keyword>
<keyword evidence="6" id="KW-0165">Cleavage on pair of basic residues</keyword>
<dbReference type="InterPro" id="IPR008266">
    <property type="entry name" value="Tyr_kinase_AS"/>
</dbReference>
<keyword evidence="20" id="KW-0464">Manganese</keyword>
<dbReference type="Gene3D" id="3.30.200.20">
    <property type="entry name" value="Phosphorylase Kinase, domain 1"/>
    <property type="match status" value="1"/>
</dbReference>
<evidence type="ECO:0000256" key="2">
    <source>
        <dbReference type="ARBA" id="ARBA00004479"/>
    </source>
</evidence>
<evidence type="ECO:0000256" key="12">
    <source>
        <dbReference type="ARBA" id="ARBA00022777"/>
    </source>
</evidence>
<keyword evidence="4" id="KW-0597">Phosphoprotein</keyword>
<dbReference type="PANTHER" id="PTHR24416:SF525">
    <property type="entry name" value="INSULIN-LIKE RECEPTOR"/>
    <property type="match status" value="1"/>
</dbReference>
<feature type="compositionally biased region" description="Polar residues" evidence="22">
    <location>
        <begin position="813"/>
        <end position="828"/>
    </location>
</feature>
<dbReference type="InterPro" id="IPR009030">
    <property type="entry name" value="Growth_fac_rcpt_cys_sf"/>
</dbReference>
<dbReference type="Gene3D" id="1.10.510.10">
    <property type="entry name" value="Transferase(Phosphotransferase) domain 1"/>
    <property type="match status" value="1"/>
</dbReference>
<evidence type="ECO:0000256" key="18">
    <source>
        <dbReference type="ARBA" id="ARBA00023170"/>
    </source>
</evidence>
<dbReference type="SUPFAM" id="SSF49265">
    <property type="entry name" value="Fibronectin type III"/>
    <property type="match status" value="2"/>
</dbReference>
<dbReference type="InterPro" id="IPR006211">
    <property type="entry name" value="Furin-like_Cys-rich_dom"/>
</dbReference>
<evidence type="ECO:0000256" key="1">
    <source>
        <dbReference type="ARBA" id="ARBA00001936"/>
    </source>
</evidence>
<dbReference type="SUPFAM" id="SSF56112">
    <property type="entry name" value="Protein kinase-like (PK-like)"/>
    <property type="match status" value="1"/>
</dbReference>
<dbReference type="InterPro" id="IPR050122">
    <property type="entry name" value="RTK"/>
</dbReference>
<name>A0A9W9YUN8_9CNID</name>
<reference evidence="27" key="1">
    <citation type="submission" date="2023-01" db="EMBL/GenBank/DDBJ databases">
        <title>Genome assembly of the deep-sea coral Lophelia pertusa.</title>
        <authorList>
            <person name="Herrera S."/>
            <person name="Cordes E."/>
        </authorList>
    </citation>
    <scope>NUCLEOTIDE SEQUENCE</scope>
    <source>
        <strain evidence="27">USNM1676648</strain>
        <tissue evidence="27">Polyp</tissue>
    </source>
</reference>
<evidence type="ECO:0000256" key="14">
    <source>
        <dbReference type="ARBA" id="ARBA00022989"/>
    </source>
</evidence>
<evidence type="ECO:0000256" key="23">
    <source>
        <dbReference type="SAM" id="Phobius"/>
    </source>
</evidence>